<name>A0ABT3A462_9ALTE</name>
<proteinExistence type="predicted"/>
<dbReference type="InterPro" id="IPR018697">
    <property type="entry name" value="DUF2199"/>
</dbReference>
<reference evidence="1 2" key="1">
    <citation type="submission" date="2022-10" db="EMBL/GenBank/DDBJ databases">
        <title>Aestuariibacter sp. AA17 isolated from Montipora capitata coral fragment.</title>
        <authorList>
            <person name="Emsley S.A."/>
            <person name="Pfannmuller K.M."/>
            <person name="Loughran R.M."/>
            <person name="Shlafstein M."/>
            <person name="Papke E."/>
            <person name="Saw J.H."/>
            <person name="Ushijima B."/>
            <person name="Videau P."/>
        </authorList>
    </citation>
    <scope>NUCLEOTIDE SEQUENCE [LARGE SCALE GENOMIC DNA]</scope>
    <source>
        <strain evidence="1 2">AA17</strain>
    </source>
</reference>
<evidence type="ECO:0000313" key="1">
    <source>
        <dbReference type="EMBL" id="MCV2883429.1"/>
    </source>
</evidence>
<organism evidence="1 2">
    <name type="scientific">Fluctibacter corallii</name>
    <dbReference type="NCBI Taxonomy" id="2984329"/>
    <lineage>
        <taxon>Bacteria</taxon>
        <taxon>Pseudomonadati</taxon>
        <taxon>Pseudomonadota</taxon>
        <taxon>Gammaproteobacteria</taxon>
        <taxon>Alteromonadales</taxon>
        <taxon>Alteromonadaceae</taxon>
        <taxon>Fluctibacter</taxon>
    </lineage>
</organism>
<dbReference type="EMBL" id="JAOWKX010000001">
    <property type="protein sequence ID" value="MCV2883429.1"/>
    <property type="molecule type" value="Genomic_DNA"/>
</dbReference>
<dbReference type="Pfam" id="PF09965">
    <property type="entry name" value="DUF2199"/>
    <property type="match status" value="1"/>
</dbReference>
<dbReference type="RefSeq" id="WP_263710629.1">
    <property type="nucleotide sequence ID" value="NZ_JAOWKX010000001.1"/>
</dbReference>
<gene>
    <name evidence="1" type="ORF">OE749_01790</name>
</gene>
<dbReference type="Proteomes" id="UP001652504">
    <property type="component" value="Unassembled WGS sequence"/>
</dbReference>
<sequence length="306" mass="34942">MNELIKCSCCDKMLPANQMELTFGLPDEIFALPEQEKEVRAEGSTDLYVLDGNRFFVRGLIPLPVENREDYCLGAWAEVSEKDFDRIEELWDVDVRAEEPRINATLANAFPYTLSDGVIELEIQLQDSKSRPMFYITSHGCTLFDEQSNGISAHRAFEYTSYTNKNRFSVIEEDELESTSCSCCESEIKLFCGRVENQLGDIEADYWIRIPTGHRNKFTVAISIDKNDYPRVAVLYGENGDDGLTYWIQEIKNSPWEDFGDYGKVIGREGVLADQYKAFFFDVVDQIAAQDTRLKAQIGRDSESLN</sequence>
<protein>
    <submittedName>
        <fullName evidence="1">DUF2199 domain-containing protein</fullName>
    </submittedName>
</protein>
<keyword evidence="2" id="KW-1185">Reference proteome</keyword>
<evidence type="ECO:0000313" key="2">
    <source>
        <dbReference type="Proteomes" id="UP001652504"/>
    </source>
</evidence>
<comment type="caution">
    <text evidence="1">The sequence shown here is derived from an EMBL/GenBank/DDBJ whole genome shotgun (WGS) entry which is preliminary data.</text>
</comment>
<accession>A0ABT3A462</accession>